<reference evidence="1" key="1">
    <citation type="submission" date="2020-03" db="EMBL/GenBank/DDBJ databases">
        <authorList>
            <person name="Weist P."/>
        </authorList>
    </citation>
    <scope>NUCLEOTIDE SEQUENCE</scope>
</reference>
<organism evidence="1 2">
    <name type="scientific">Pleuronectes platessa</name>
    <name type="common">European plaice</name>
    <dbReference type="NCBI Taxonomy" id="8262"/>
    <lineage>
        <taxon>Eukaryota</taxon>
        <taxon>Metazoa</taxon>
        <taxon>Chordata</taxon>
        <taxon>Craniata</taxon>
        <taxon>Vertebrata</taxon>
        <taxon>Euteleostomi</taxon>
        <taxon>Actinopterygii</taxon>
        <taxon>Neopterygii</taxon>
        <taxon>Teleostei</taxon>
        <taxon>Neoteleostei</taxon>
        <taxon>Acanthomorphata</taxon>
        <taxon>Carangaria</taxon>
        <taxon>Pleuronectiformes</taxon>
        <taxon>Pleuronectoidei</taxon>
        <taxon>Pleuronectidae</taxon>
        <taxon>Pleuronectes</taxon>
    </lineage>
</organism>
<dbReference type="AlphaFoldDB" id="A0A9N7V4Q7"/>
<keyword evidence="2" id="KW-1185">Reference proteome</keyword>
<comment type="caution">
    <text evidence="1">The sequence shown here is derived from an EMBL/GenBank/DDBJ whole genome shotgun (WGS) entry which is preliminary data.</text>
</comment>
<dbReference type="PANTHER" id="PTHR37860:SF2">
    <property type="entry name" value="VITELLOGENIN DOMAIN-CONTAINING PROTEIN"/>
    <property type="match status" value="1"/>
</dbReference>
<name>A0A9N7V4Q7_PLEPL</name>
<gene>
    <name evidence="1" type="ORF">PLEPLA_LOCUS31777</name>
</gene>
<dbReference type="EMBL" id="CADEAL010003279">
    <property type="protein sequence ID" value="CAB1444061.1"/>
    <property type="molecule type" value="Genomic_DNA"/>
</dbReference>
<dbReference type="PANTHER" id="PTHR37860">
    <property type="entry name" value="AGAP008810-PA"/>
    <property type="match status" value="1"/>
</dbReference>
<accession>A0A9N7V4Q7</accession>
<evidence type="ECO:0000313" key="2">
    <source>
        <dbReference type="Proteomes" id="UP001153269"/>
    </source>
</evidence>
<protein>
    <submittedName>
        <fullName evidence="1">Uncharacterized protein</fullName>
    </submittedName>
</protein>
<sequence>MTKEISGSMWHSWSWLQDRGLPLNVEGLCSIQGVFSQFQSRAQLTVDGHKLLASGFNVSAVDGRLALQLSYSPLASNQTRPRVGLGTALTAQFKGPLRSASVDIQFQDWRLRVMGDVGAWRAHGGSKEARVTLKHDLEAWGRLTGSQLRCSMAVNPELSKSLALIIQGHHLPHSKDLMVKVVQNIPKLLVYLPSQLNVRSQALEIKHSYPQWKPFPRTIAVRTVYEARNWSYQVQHGAVWGNQEFSMSGLYSAPPAVELGNQTLKVQIKCIPRWTSLEVTLERSLQSRLDSVSLGWMRHGRVEQIRALSTWSRSEEINETKLELKQPFSVTLSQLSLHTLSHGSQREQRSSHQTHLTWDSAVPVNVSFSLNKQWHTNSSRGQACAVFSTQQMTISSVKGCVSVGQEGNTYSQNAELRWDNRSVRQGMKYQKGSRGVHSLQVNVGLEKVSPGPCPSHTLLAKVQSNLRDRLEHTVLLGLCPSQPTLSWSGSHRVNSGEELFYTQSRLSVTGRPHQCSLTLSLINSSTSQGTNMSLYSEGSSIQVQASLDGAERIWLNGTAQGRCLQTTAGHTNGVGLCEDVTVMACVGTNHSLMLDVQKRDSCSKSETLGRVSVGTANQKLMLRAIGCLESLTAVEARIDYLSSQMWNKLSERIRTLQHLLTEFRRQAGLGGCTGDRVEGDPEWGWDVGRKMKECG</sequence>
<proteinExistence type="predicted"/>
<evidence type="ECO:0000313" key="1">
    <source>
        <dbReference type="EMBL" id="CAB1444061.1"/>
    </source>
</evidence>
<dbReference type="Proteomes" id="UP001153269">
    <property type="component" value="Unassembled WGS sequence"/>
</dbReference>